<feature type="domain" description="VWFA" evidence="2">
    <location>
        <begin position="14"/>
        <end position="112"/>
    </location>
</feature>
<evidence type="ECO:0000313" key="4">
    <source>
        <dbReference type="Proteomes" id="UP000593571"/>
    </source>
</evidence>
<dbReference type="SUPFAM" id="SSF53300">
    <property type="entry name" value="vWA-like"/>
    <property type="match status" value="1"/>
</dbReference>
<comment type="caution">
    <text evidence="3">The sequence shown here is derived from an EMBL/GenBank/DDBJ whole genome shotgun (WGS) entry which is preliminary data.</text>
</comment>
<evidence type="ECO:0000256" key="1">
    <source>
        <dbReference type="SAM" id="Phobius"/>
    </source>
</evidence>
<keyword evidence="1" id="KW-0812">Transmembrane</keyword>
<name>A0A7J8H8P0_ROUAE</name>
<dbReference type="AlphaFoldDB" id="A0A7J8H8P0"/>
<dbReference type="Pfam" id="PF13768">
    <property type="entry name" value="VWA_3"/>
    <property type="match status" value="1"/>
</dbReference>
<keyword evidence="4" id="KW-1185">Reference proteome</keyword>
<dbReference type="Proteomes" id="UP000593571">
    <property type="component" value="Unassembled WGS sequence"/>
</dbReference>
<feature type="transmembrane region" description="Helical" evidence="1">
    <location>
        <begin position="21"/>
        <end position="41"/>
    </location>
</feature>
<dbReference type="EMBL" id="JACASE010000005">
    <property type="protein sequence ID" value="KAF6468647.1"/>
    <property type="molecule type" value="Genomic_DNA"/>
</dbReference>
<accession>A0A7J8H8P0</accession>
<sequence>MQGPRSKQDKSQLRIEVAKETLILLLKSLPIGFYFNVYGFGSRYEPFFHRSVKYTQRTMDKAQRRVKLMRADLRGMEILTPLRNICHPGPSIPGLPSRLFVFLYGEVTDTFSVIKEVQINCLRHRYNENVISG</sequence>
<dbReference type="PANTHER" id="PTHR45737:SF6">
    <property type="entry name" value="VON WILLEBRAND FACTOR A DOMAIN-CONTAINING PROTEIN 5A"/>
    <property type="match status" value="1"/>
</dbReference>
<gene>
    <name evidence="3" type="ORF">HJG63_020551</name>
</gene>
<dbReference type="InterPro" id="IPR002035">
    <property type="entry name" value="VWF_A"/>
</dbReference>
<protein>
    <recommendedName>
        <fullName evidence="2">VWFA domain-containing protein</fullName>
    </recommendedName>
</protein>
<evidence type="ECO:0000259" key="2">
    <source>
        <dbReference type="Pfam" id="PF13768"/>
    </source>
</evidence>
<keyword evidence="1" id="KW-0472">Membrane</keyword>
<reference evidence="3 4" key="1">
    <citation type="journal article" date="2020" name="Nature">
        <title>Six reference-quality genomes reveal evolution of bat adaptations.</title>
        <authorList>
            <person name="Jebb D."/>
            <person name="Huang Z."/>
            <person name="Pippel M."/>
            <person name="Hughes G.M."/>
            <person name="Lavrichenko K."/>
            <person name="Devanna P."/>
            <person name="Winkler S."/>
            <person name="Jermiin L.S."/>
            <person name="Skirmuntt E.C."/>
            <person name="Katzourakis A."/>
            <person name="Burkitt-Gray L."/>
            <person name="Ray D.A."/>
            <person name="Sullivan K.A.M."/>
            <person name="Roscito J.G."/>
            <person name="Kirilenko B.M."/>
            <person name="Davalos L.M."/>
            <person name="Corthals A.P."/>
            <person name="Power M.L."/>
            <person name="Jones G."/>
            <person name="Ransome R.D."/>
            <person name="Dechmann D.K.N."/>
            <person name="Locatelli A.G."/>
            <person name="Puechmaille S.J."/>
            <person name="Fedrigo O."/>
            <person name="Jarvis E.D."/>
            <person name="Hiller M."/>
            <person name="Vernes S.C."/>
            <person name="Myers E.W."/>
            <person name="Teeling E.C."/>
        </authorList>
    </citation>
    <scope>NUCLEOTIDE SEQUENCE [LARGE SCALE GENOMIC DNA]</scope>
    <source>
        <strain evidence="3">MRouAeg1</strain>
        <tissue evidence="3">Muscle</tissue>
    </source>
</reference>
<dbReference type="PANTHER" id="PTHR45737">
    <property type="entry name" value="VON WILLEBRAND FACTOR A DOMAIN-CONTAINING PROTEIN 5A"/>
    <property type="match status" value="1"/>
</dbReference>
<organism evidence="3 4">
    <name type="scientific">Rousettus aegyptiacus</name>
    <name type="common">Egyptian fruit bat</name>
    <name type="synonym">Pteropus aegyptiacus</name>
    <dbReference type="NCBI Taxonomy" id="9407"/>
    <lineage>
        <taxon>Eukaryota</taxon>
        <taxon>Metazoa</taxon>
        <taxon>Chordata</taxon>
        <taxon>Craniata</taxon>
        <taxon>Vertebrata</taxon>
        <taxon>Euteleostomi</taxon>
        <taxon>Mammalia</taxon>
        <taxon>Eutheria</taxon>
        <taxon>Laurasiatheria</taxon>
        <taxon>Chiroptera</taxon>
        <taxon>Yinpterochiroptera</taxon>
        <taxon>Pteropodoidea</taxon>
        <taxon>Pteropodidae</taxon>
        <taxon>Rousettinae</taxon>
        <taxon>Rousettus</taxon>
    </lineage>
</organism>
<dbReference type="InterPro" id="IPR036465">
    <property type="entry name" value="vWFA_dom_sf"/>
</dbReference>
<proteinExistence type="predicted"/>
<keyword evidence="1" id="KW-1133">Transmembrane helix</keyword>
<evidence type="ECO:0000313" key="3">
    <source>
        <dbReference type="EMBL" id="KAF6468647.1"/>
    </source>
</evidence>